<dbReference type="NCBIfam" id="NF009466">
    <property type="entry name" value="PRK12826.1-2"/>
    <property type="match status" value="1"/>
</dbReference>
<evidence type="ECO:0000256" key="7">
    <source>
        <dbReference type="PIRSR" id="PIRSR611284-2"/>
    </source>
</evidence>
<gene>
    <name evidence="10" type="primary">fabG</name>
    <name evidence="10" type="ORF">C4541_12300</name>
</gene>
<feature type="domain" description="Ketoreductase" evidence="9">
    <location>
        <begin position="8"/>
        <end position="187"/>
    </location>
</feature>
<comment type="catalytic activity">
    <reaction evidence="5 8">
        <text>a (3R)-hydroxyacyl-[ACP] + NADP(+) = a 3-oxoacyl-[ACP] + NADPH + H(+)</text>
        <dbReference type="Rhea" id="RHEA:17397"/>
        <dbReference type="Rhea" id="RHEA-COMP:9916"/>
        <dbReference type="Rhea" id="RHEA-COMP:9945"/>
        <dbReference type="ChEBI" id="CHEBI:15378"/>
        <dbReference type="ChEBI" id="CHEBI:57783"/>
        <dbReference type="ChEBI" id="CHEBI:58349"/>
        <dbReference type="ChEBI" id="CHEBI:78776"/>
        <dbReference type="ChEBI" id="CHEBI:78827"/>
        <dbReference type="EC" id="1.1.1.100"/>
    </reaction>
</comment>
<dbReference type="Proteomes" id="UP000266426">
    <property type="component" value="Unassembled WGS sequence"/>
</dbReference>
<dbReference type="InterPro" id="IPR057326">
    <property type="entry name" value="KR_dom"/>
</dbReference>
<sequence>MEISLAGKTALITGGGRGIGKRIAEVIGQAGAKVVICDLDEKVGAEVVKEFEQNNISAEFYKVNVSSFDDVNDTVSKILDKNKVIDILINNAGITRDQLLLKMTESDWDAVISVNLKGTFNFTKALYKPMMRQKSGRMINIASVIGLMGNAGQANYAASKAGIIGFTKSVARELGQRGVTVNAIAPGFIQTAMTDVLSDEIKSKLLEQIPLKELGTTDDIANAVLFLASDMARYITGHVLNVSGGMVM</sequence>
<dbReference type="AlphaFoldDB" id="A0A3A4QRN6"/>
<evidence type="ECO:0000256" key="5">
    <source>
        <dbReference type="ARBA" id="ARBA00048508"/>
    </source>
</evidence>
<keyword evidence="3 7" id="KW-0521">NADP</keyword>
<evidence type="ECO:0000256" key="2">
    <source>
        <dbReference type="ARBA" id="ARBA00006484"/>
    </source>
</evidence>
<accession>A0A3A4QRN6</accession>
<dbReference type="InterPro" id="IPR020904">
    <property type="entry name" value="Sc_DH/Rdtase_CS"/>
</dbReference>
<dbReference type="NCBIfam" id="NF004198">
    <property type="entry name" value="PRK05653.1-3"/>
    <property type="match status" value="1"/>
</dbReference>
<comment type="similarity">
    <text evidence="2 8">Belongs to the short-chain dehydrogenases/reductases (SDR) family.</text>
</comment>
<keyword evidence="8" id="KW-0443">Lipid metabolism</keyword>
<dbReference type="PANTHER" id="PTHR42879">
    <property type="entry name" value="3-OXOACYL-(ACYL-CARRIER-PROTEIN) REDUCTASE"/>
    <property type="match status" value="1"/>
</dbReference>
<dbReference type="GO" id="GO:0051287">
    <property type="term" value="F:NAD binding"/>
    <property type="evidence" value="ECO:0007669"/>
    <property type="project" value="UniProtKB-UniRule"/>
</dbReference>
<evidence type="ECO:0000256" key="3">
    <source>
        <dbReference type="ARBA" id="ARBA00022857"/>
    </source>
</evidence>
<dbReference type="PRINTS" id="PR00081">
    <property type="entry name" value="GDHRDH"/>
</dbReference>
<keyword evidence="8" id="KW-0275">Fatty acid biosynthesis</keyword>
<name>A0A3A4QRN6_9BACT</name>
<evidence type="ECO:0000256" key="4">
    <source>
        <dbReference type="ARBA" id="ARBA00023002"/>
    </source>
</evidence>
<comment type="pathway">
    <text evidence="8">Lipid metabolism; fatty acid biosynthesis.</text>
</comment>
<dbReference type="Gene3D" id="3.40.50.720">
    <property type="entry name" value="NAD(P)-binding Rossmann-like Domain"/>
    <property type="match status" value="1"/>
</dbReference>
<keyword evidence="4 8" id="KW-0560">Oxidoreductase</keyword>
<dbReference type="PRINTS" id="PR00080">
    <property type="entry name" value="SDRFAMILY"/>
</dbReference>
<dbReference type="SUPFAM" id="SSF51735">
    <property type="entry name" value="NAD(P)-binding Rossmann-fold domains"/>
    <property type="match status" value="1"/>
</dbReference>
<dbReference type="PROSITE" id="PS00061">
    <property type="entry name" value="ADH_SHORT"/>
    <property type="match status" value="1"/>
</dbReference>
<keyword evidence="8" id="KW-0276">Fatty acid metabolism</keyword>
<dbReference type="GO" id="GO:0004316">
    <property type="term" value="F:3-oxoacyl-[acyl-carrier-protein] reductase (NADPH) activity"/>
    <property type="evidence" value="ECO:0007669"/>
    <property type="project" value="UniProtKB-UniRule"/>
</dbReference>
<dbReference type="FunFam" id="3.40.50.720:FF:000115">
    <property type="entry name" value="3-oxoacyl-[acyl-carrier-protein] reductase FabG"/>
    <property type="match status" value="1"/>
</dbReference>
<dbReference type="NCBIfam" id="NF005559">
    <property type="entry name" value="PRK07231.1"/>
    <property type="match status" value="1"/>
</dbReference>
<dbReference type="NCBIfam" id="TIGR01830">
    <property type="entry name" value="3oxo_ACP_reduc"/>
    <property type="match status" value="1"/>
</dbReference>
<dbReference type="InterPro" id="IPR050259">
    <property type="entry name" value="SDR"/>
</dbReference>
<evidence type="ECO:0000259" key="9">
    <source>
        <dbReference type="SMART" id="SM00822"/>
    </source>
</evidence>
<dbReference type="GO" id="GO:0006633">
    <property type="term" value="P:fatty acid biosynthetic process"/>
    <property type="evidence" value="ECO:0007669"/>
    <property type="project" value="UniProtKB-UniPathway"/>
</dbReference>
<evidence type="ECO:0000256" key="6">
    <source>
        <dbReference type="PIRSR" id="PIRSR611284-1"/>
    </source>
</evidence>
<feature type="binding site" evidence="7">
    <location>
        <begin position="64"/>
        <end position="65"/>
    </location>
    <ligand>
        <name>NADP(+)</name>
        <dbReference type="ChEBI" id="CHEBI:58349"/>
    </ligand>
</feature>
<dbReference type="Pfam" id="PF13561">
    <property type="entry name" value="adh_short_C2"/>
    <property type="match status" value="1"/>
</dbReference>
<feature type="binding site" evidence="7">
    <location>
        <begin position="156"/>
        <end position="160"/>
    </location>
    <ligand>
        <name>NADP(+)</name>
        <dbReference type="ChEBI" id="CHEBI:58349"/>
    </ligand>
</feature>
<evidence type="ECO:0000256" key="1">
    <source>
        <dbReference type="ARBA" id="ARBA00002607"/>
    </source>
</evidence>
<evidence type="ECO:0000313" key="10">
    <source>
        <dbReference type="EMBL" id="RJP56504.1"/>
    </source>
</evidence>
<dbReference type="PANTHER" id="PTHR42879:SF2">
    <property type="entry name" value="3-OXOACYL-[ACYL-CARRIER-PROTEIN] REDUCTASE FABG"/>
    <property type="match status" value="1"/>
</dbReference>
<protein>
    <recommendedName>
        <fullName evidence="8">3-oxoacyl-[acyl-carrier-protein] reductase</fullName>
        <ecNumber evidence="8">1.1.1.100</ecNumber>
    </recommendedName>
</protein>
<feature type="binding site" evidence="7">
    <location>
        <position position="189"/>
    </location>
    <ligand>
        <name>NADP(+)</name>
        <dbReference type="ChEBI" id="CHEBI:58349"/>
    </ligand>
</feature>
<dbReference type="CDD" id="cd05333">
    <property type="entry name" value="BKR_SDR_c"/>
    <property type="match status" value="1"/>
</dbReference>
<comment type="function">
    <text evidence="1 8">Catalyzes the NADPH-dependent reduction of beta-ketoacyl-ACP substrates to beta-hydroxyacyl-ACP products, the first reductive step in the elongation cycle of fatty acid biosynthesis.</text>
</comment>
<comment type="caution">
    <text evidence="10">The sequence shown here is derived from an EMBL/GenBank/DDBJ whole genome shotgun (WGS) entry which is preliminary data.</text>
</comment>
<evidence type="ECO:0000256" key="8">
    <source>
        <dbReference type="RuleBase" id="RU366074"/>
    </source>
</evidence>
<proteinExistence type="inferred from homology"/>
<dbReference type="InterPro" id="IPR036291">
    <property type="entry name" value="NAD(P)-bd_dom_sf"/>
</dbReference>
<dbReference type="EC" id="1.1.1.100" evidence="8"/>
<dbReference type="InterPro" id="IPR002347">
    <property type="entry name" value="SDR_fam"/>
</dbReference>
<dbReference type="InterPro" id="IPR011284">
    <property type="entry name" value="3oxo_ACP_reduc"/>
</dbReference>
<reference evidence="10 11" key="1">
    <citation type="journal article" date="2017" name="ISME J.">
        <title>Energy and carbon metabolisms in a deep terrestrial subsurface fluid microbial community.</title>
        <authorList>
            <person name="Momper L."/>
            <person name="Jungbluth S.P."/>
            <person name="Lee M.D."/>
            <person name="Amend J.P."/>
        </authorList>
    </citation>
    <scope>NUCLEOTIDE SEQUENCE [LARGE SCALE GENOMIC DNA]</scope>
    <source>
        <strain evidence="10">SURF_26</strain>
    </source>
</reference>
<dbReference type="UniPathway" id="UPA00094"/>
<comment type="subunit">
    <text evidence="8">Homotetramer.</text>
</comment>
<feature type="binding site" evidence="7">
    <location>
        <position position="91"/>
    </location>
    <ligand>
        <name>NADP(+)</name>
        <dbReference type="ChEBI" id="CHEBI:58349"/>
    </ligand>
</feature>
<dbReference type="EMBL" id="QZJZ01000094">
    <property type="protein sequence ID" value="RJP56504.1"/>
    <property type="molecule type" value="Genomic_DNA"/>
</dbReference>
<keyword evidence="8" id="KW-0444">Lipid biosynthesis</keyword>
<dbReference type="SMART" id="SM00822">
    <property type="entry name" value="PKS_KR"/>
    <property type="match status" value="1"/>
</dbReference>
<feature type="active site" description="Proton acceptor" evidence="6">
    <location>
        <position position="156"/>
    </location>
</feature>
<feature type="binding site" evidence="7">
    <location>
        <begin position="14"/>
        <end position="17"/>
    </location>
    <ligand>
        <name>NADP(+)</name>
        <dbReference type="ChEBI" id="CHEBI:58349"/>
    </ligand>
</feature>
<organism evidence="10 11">
    <name type="scientific">Candidatus Auribacter fodinae</name>
    <dbReference type="NCBI Taxonomy" id="2093366"/>
    <lineage>
        <taxon>Bacteria</taxon>
        <taxon>Pseudomonadati</taxon>
        <taxon>Candidatus Auribacterota</taxon>
        <taxon>Candidatus Auribacteria</taxon>
        <taxon>Candidatus Auribacterales</taxon>
        <taxon>Candidatus Auribacteraceae</taxon>
        <taxon>Candidatus Auribacter</taxon>
    </lineage>
</organism>
<evidence type="ECO:0000313" key="11">
    <source>
        <dbReference type="Proteomes" id="UP000266426"/>
    </source>
</evidence>